<sequence>MPSSWLWNLENSAGAGAGFEDGWMIFSVRLKRNSEELRCNTPSHDITDNLLISSFFEYKFGHCRSMNDEEKKIKTSRSGSRFENVTRPGPRRHSVASRDNDITAHDYIHHSFLPSFILTSTIMESLLNSAGMLDLVHELNTSCKFICQLDSLFSCSSLLVFGHVEDSSLDHAAGEEVMFVVFVEHKWLPAVYPSQPSTSIFSTHPKPAAAPSRPRGDTRLSFRRGEKHLGMDEYERGEVVYKPIFKGSFCKNRDRIIVGGAGRDLGENTSKSRVQAQALLTRLGLMLAERRVTGIRMQNAGKRLPSLKRRFELREELGSVRAHHSLACRPHMELTGKPANDTFAEGACVNIQITWTILLLDSNNHFSLYPLAGWQISELYPHNSIPLL</sequence>
<evidence type="ECO:0000256" key="1">
    <source>
        <dbReference type="SAM" id="MobiDB-lite"/>
    </source>
</evidence>
<dbReference type="Proteomes" id="UP000799118">
    <property type="component" value="Unassembled WGS sequence"/>
</dbReference>
<organism evidence="2 3">
    <name type="scientific">Gymnopus androsaceus JB14</name>
    <dbReference type="NCBI Taxonomy" id="1447944"/>
    <lineage>
        <taxon>Eukaryota</taxon>
        <taxon>Fungi</taxon>
        <taxon>Dikarya</taxon>
        <taxon>Basidiomycota</taxon>
        <taxon>Agaricomycotina</taxon>
        <taxon>Agaricomycetes</taxon>
        <taxon>Agaricomycetidae</taxon>
        <taxon>Agaricales</taxon>
        <taxon>Marasmiineae</taxon>
        <taxon>Omphalotaceae</taxon>
        <taxon>Gymnopus</taxon>
    </lineage>
</organism>
<evidence type="ECO:0000313" key="3">
    <source>
        <dbReference type="Proteomes" id="UP000799118"/>
    </source>
</evidence>
<proteinExistence type="predicted"/>
<dbReference type="EMBL" id="ML769386">
    <property type="protein sequence ID" value="KAE9410033.1"/>
    <property type="molecule type" value="Genomic_DNA"/>
</dbReference>
<accession>A0A6A4IKD5</accession>
<reference evidence="2" key="1">
    <citation type="journal article" date="2019" name="Environ. Microbiol.">
        <title>Fungal ecological strategies reflected in gene transcription - a case study of two litter decomposers.</title>
        <authorList>
            <person name="Barbi F."/>
            <person name="Kohler A."/>
            <person name="Barry K."/>
            <person name="Baskaran P."/>
            <person name="Daum C."/>
            <person name="Fauchery L."/>
            <person name="Ihrmark K."/>
            <person name="Kuo A."/>
            <person name="LaButti K."/>
            <person name="Lipzen A."/>
            <person name="Morin E."/>
            <person name="Grigoriev I.V."/>
            <person name="Henrissat B."/>
            <person name="Lindahl B."/>
            <person name="Martin F."/>
        </authorList>
    </citation>
    <scope>NUCLEOTIDE SEQUENCE</scope>
    <source>
        <strain evidence="2">JB14</strain>
    </source>
</reference>
<evidence type="ECO:0000313" key="2">
    <source>
        <dbReference type="EMBL" id="KAE9410033.1"/>
    </source>
</evidence>
<keyword evidence="3" id="KW-1185">Reference proteome</keyword>
<feature type="region of interest" description="Disordered" evidence="1">
    <location>
        <begin position="74"/>
        <end position="96"/>
    </location>
</feature>
<protein>
    <submittedName>
        <fullName evidence="2">Uncharacterized protein</fullName>
    </submittedName>
</protein>
<name>A0A6A4IKD5_9AGAR</name>
<gene>
    <name evidence="2" type="ORF">BT96DRAFT_1077557</name>
</gene>
<dbReference type="AlphaFoldDB" id="A0A6A4IKD5"/>